<sequence>MNIPYNKLYLTGKEMLYLKEALEGGNIAGDGVFDARVCDFLEDRLSGTSVRSVTSGTHALELAVALAKICPGDEVIMPSYTFPSTANAVLLRGGIPVFCDVEEETLCMDLEDVEKRITGKTKMLMPVHYGGVCCPMDRLVDLARDRGLVVVEDAAQALGSTYKEKPLGTWGEMGCFSFHGTKNLVSGEGGAISIRKPNEDLLEKAEIYRQKGTNRIQFIKGEVNQYTWVGEGSSYAPSELLMAVLNAQLEEMDQIHKRRSSIYHGYQQQISPMVDRGLLRGMSTIPEDVTSNYHNFYVLFHDGSTRDRVRQRLQEQGIGAVIHFVPLHVSPMGAKLGYAPEDLPVTRMAGECLLRLPLFTAMTMEEMMQVSKALLEVLEHEYDR</sequence>
<organism evidence="4 5">
    <name type="scientific">Alkalibacter rhizosphaerae</name>
    <dbReference type="NCBI Taxonomy" id="2815577"/>
    <lineage>
        <taxon>Bacteria</taxon>
        <taxon>Bacillati</taxon>
        <taxon>Bacillota</taxon>
        <taxon>Clostridia</taxon>
        <taxon>Eubacteriales</taxon>
        <taxon>Eubacteriaceae</taxon>
        <taxon>Alkalibacter</taxon>
    </lineage>
</organism>
<comment type="similarity">
    <text evidence="3">Belongs to the DegT/DnrJ/EryC1 family.</text>
</comment>
<dbReference type="GO" id="GO:0019180">
    <property type="term" value="F:dTDP-4-amino-4,6-dideoxygalactose transaminase activity"/>
    <property type="evidence" value="ECO:0007669"/>
    <property type="project" value="UniProtKB-EC"/>
</dbReference>
<dbReference type="EC" id="2.6.1.59" evidence="4"/>
<dbReference type="EMBL" id="CP071444">
    <property type="protein sequence ID" value="QSX09395.1"/>
    <property type="molecule type" value="Genomic_DNA"/>
</dbReference>
<dbReference type="NCBIfam" id="NF008687">
    <property type="entry name" value="PRK11706.1"/>
    <property type="match status" value="1"/>
</dbReference>
<feature type="modified residue" description="N6-(pyridoxal phosphate)lysine" evidence="2">
    <location>
        <position position="182"/>
    </location>
</feature>
<keyword evidence="2 3" id="KW-0663">Pyridoxal phosphate</keyword>
<dbReference type="KEGG" id="alka:J0B03_04835"/>
<dbReference type="RefSeq" id="WP_207300730.1">
    <property type="nucleotide sequence ID" value="NZ_CP071444.1"/>
</dbReference>
<evidence type="ECO:0000256" key="3">
    <source>
        <dbReference type="RuleBase" id="RU004508"/>
    </source>
</evidence>
<reference evidence="4" key="1">
    <citation type="submission" date="2021-03" db="EMBL/GenBank/DDBJ databases">
        <title>Alkalibacter marinus sp. nov., isolated from tidal flat sediment.</title>
        <authorList>
            <person name="Namirimu T."/>
            <person name="Yang J.-A."/>
            <person name="Yang S.-H."/>
            <person name="Kim Y.-J."/>
            <person name="Kwon K.K."/>
        </authorList>
    </citation>
    <scope>NUCLEOTIDE SEQUENCE</scope>
    <source>
        <strain evidence="4">ES005</strain>
    </source>
</reference>
<dbReference type="InterPro" id="IPR000653">
    <property type="entry name" value="DegT/StrS_aminotransferase"/>
</dbReference>
<dbReference type="InterPro" id="IPR015422">
    <property type="entry name" value="PyrdxlP-dep_Trfase_small"/>
</dbReference>
<dbReference type="Gene3D" id="3.40.640.10">
    <property type="entry name" value="Type I PLP-dependent aspartate aminotransferase-like (Major domain)"/>
    <property type="match status" value="1"/>
</dbReference>
<keyword evidence="4" id="KW-0032">Aminotransferase</keyword>
<keyword evidence="5" id="KW-1185">Reference proteome</keyword>
<evidence type="ECO:0000256" key="2">
    <source>
        <dbReference type="PIRSR" id="PIRSR000390-2"/>
    </source>
</evidence>
<dbReference type="PIRSF" id="PIRSF000390">
    <property type="entry name" value="PLP_StrS"/>
    <property type="match status" value="1"/>
</dbReference>
<dbReference type="AlphaFoldDB" id="A0A974XIM4"/>
<keyword evidence="4" id="KW-0808">Transferase</keyword>
<dbReference type="InterPro" id="IPR015421">
    <property type="entry name" value="PyrdxlP-dep_Trfase_major"/>
</dbReference>
<dbReference type="SUPFAM" id="SSF53383">
    <property type="entry name" value="PLP-dependent transferases"/>
    <property type="match status" value="1"/>
</dbReference>
<dbReference type="PANTHER" id="PTHR30244">
    <property type="entry name" value="TRANSAMINASE"/>
    <property type="match status" value="1"/>
</dbReference>
<proteinExistence type="inferred from homology"/>
<dbReference type="PANTHER" id="PTHR30244:SF34">
    <property type="entry name" value="DTDP-4-AMINO-4,6-DIDEOXYGALACTOSE TRANSAMINASE"/>
    <property type="match status" value="1"/>
</dbReference>
<evidence type="ECO:0000313" key="4">
    <source>
        <dbReference type="EMBL" id="QSX09395.1"/>
    </source>
</evidence>
<accession>A0A974XIM4</accession>
<dbReference type="InterPro" id="IPR015424">
    <property type="entry name" value="PyrdxlP-dep_Trfase"/>
</dbReference>
<name>A0A974XIM4_9FIRM</name>
<evidence type="ECO:0000256" key="1">
    <source>
        <dbReference type="PIRSR" id="PIRSR000390-1"/>
    </source>
</evidence>
<dbReference type="GO" id="GO:0030170">
    <property type="term" value="F:pyridoxal phosphate binding"/>
    <property type="evidence" value="ECO:0007669"/>
    <property type="project" value="TreeGrafter"/>
</dbReference>
<dbReference type="Gene3D" id="3.90.1150.10">
    <property type="entry name" value="Aspartate Aminotransferase, domain 1"/>
    <property type="match status" value="1"/>
</dbReference>
<feature type="active site" description="Proton acceptor" evidence="1">
    <location>
        <position position="182"/>
    </location>
</feature>
<gene>
    <name evidence="4" type="primary">rffA</name>
    <name evidence="4" type="synonym">fcnA</name>
    <name evidence="4" type="synonym">wecE</name>
    <name evidence="4" type="ORF">J0B03_04835</name>
</gene>
<dbReference type="GO" id="GO:0000271">
    <property type="term" value="P:polysaccharide biosynthetic process"/>
    <property type="evidence" value="ECO:0007669"/>
    <property type="project" value="TreeGrafter"/>
</dbReference>
<dbReference type="CDD" id="cd00616">
    <property type="entry name" value="AHBA_syn"/>
    <property type="match status" value="1"/>
</dbReference>
<protein>
    <submittedName>
        <fullName evidence="4">dTDP-4-amino-4,6-dideoxygalactose transaminase</fullName>
        <ecNumber evidence="4">2.6.1.59</ecNumber>
    </submittedName>
</protein>
<evidence type="ECO:0000313" key="5">
    <source>
        <dbReference type="Proteomes" id="UP000663499"/>
    </source>
</evidence>
<dbReference type="Pfam" id="PF01041">
    <property type="entry name" value="DegT_DnrJ_EryC1"/>
    <property type="match status" value="1"/>
</dbReference>
<dbReference type="Proteomes" id="UP000663499">
    <property type="component" value="Chromosome"/>
</dbReference>